<evidence type="ECO:0000313" key="3">
    <source>
        <dbReference type="Proteomes" id="UP000228781"/>
    </source>
</evidence>
<proteinExistence type="predicted"/>
<feature type="domain" description="NAD(P)-binding" evidence="1">
    <location>
        <begin position="14"/>
        <end position="192"/>
    </location>
</feature>
<dbReference type="Gene3D" id="3.40.50.720">
    <property type="entry name" value="NAD(P)-binding Rossmann-like Domain"/>
    <property type="match status" value="1"/>
</dbReference>
<name>A0A2M8EJ34_UNCKA</name>
<dbReference type="Pfam" id="PF16363">
    <property type="entry name" value="GDP_Man_Dehyd"/>
    <property type="match status" value="1"/>
</dbReference>
<dbReference type="AlphaFoldDB" id="A0A2M8EJ34"/>
<accession>A0A2M8EJ34</accession>
<sequence length="202" mass="23064">MVESYGHGYKPRVFITGISGFVGSELAQNLLDDGYHVGGLLRYSPRVAVNVEPLKGRAELFYGDLRDYACLSWILRTFQPDYVLHFGAITPVSYSFTHPQEVNEVNYLGTISLAETCKRELPNLKKFIFASTMEIYGRQPPNKPFDETTIPYPSSPYAVSKYAAEMYLRYLYDTYKFPAVIGRGSNIFGRKTTPTLWLRRRS</sequence>
<dbReference type="EMBL" id="PFSK01000023">
    <property type="protein sequence ID" value="PJC22725.1"/>
    <property type="molecule type" value="Genomic_DNA"/>
</dbReference>
<dbReference type="InterPro" id="IPR016040">
    <property type="entry name" value="NAD(P)-bd_dom"/>
</dbReference>
<dbReference type="SUPFAM" id="SSF51735">
    <property type="entry name" value="NAD(P)-binding Rossmann-fold domains"/>
    <property type="match status" value="1"/>
</dbReference>
<dbReference type="InterPro" id="IPR036291">
    <property type="entry name" value="NAD(P)-bd_dom_sf"/>
</dbReference>
<comment type="caution">
    <text evidence="2">The sequence shown here is derived from an EMBL/GenBank/DDBJ whole genome shotgun (WGS) entry which is preliminary data.</text>
</comment>
<gene>
    <name evidence="2" type="ORF">CO059_01875</name>
</gene>
<evidence type="ECO:0000313" key="2">
    <source>
        <dbReference type="EMBL" id="PJC22725.1"/>
    </source>
</evidence>
<organism evidence="2 3">
    <name type="scientific">candidate division WWE3 bacterium CG_4_9_14_0_2_um_filter_48_10</name>
    <dbReference type="NCBI Taxonomy" id="1975078"/>
    <lineage>
        <taxon>Bacteria</taxon>
        <taxon>Katanobacteria</taxon>
    </lineage>
</organism>
<evidence type="ECO:0000259" key="1">
    <source>
        <dbReference type="Pfam" id="PF16363"/>
    </source>
</evidence>
<dbReference type="PANTHER" id="PTHR43000">
    <property type="entry name" value="DTDP-D-GLUCOSE 4,6-DEHYDRATASE-RELATED"/>
    <property type="match status" value="1"/>
</dbReference>
<protein>
    <recommendedName>
        <fullName evidence="1">NAD(P)-binding domain-containing protein</fullName>
    </recommendedName>
</protein>
<dbReference type="Proteomes" id="UP000228781">
    <property type="component" value="Unassembled WGS sequence"/>
</dbReference>
<reference evidence="3" key="1">
    <citation type="submission" date="2017-09" db="EMBL/GenBank/DDBJ databases">
        <title>Depth-based differentiation of microbial function through sediment-hosted aquifers and enrichment of novel symbionts in the deep terrestrial subsurface.</title>
        <authorList>
            <person name="Probst A.J."/>
            <person name="Ladd B."/>
            <person name="Jarett J.K."/>
            <person name="Geller-Mcgrath D.E."/>
            <person name="Sieber C.M.K."/>
            <person name="Emerson J.B."/>
            <person name="Anantharaman K."/>
            <person name="Thomas B.C."/>
            <person name="Malmstrom R."/>
            <person name="Stieglmeier M."/>
            <person name="Klingl A."/>
            <person name="Woyke T."/>
            <person name="Ryan C.M."/>
            <person name="Banfield J.F."/>
        </authorList>
    </citation>
    <scope>NUCLEOTIDE SEQUENCE [LARGE SCALE GENOMIC DNA]</scope>
</reference>